<dbReference type="AlphaFoldDB" id="A0A8H3M9G5"/>
<dbReference type="EMBL" id="BLAL01000285">
    <property type="protein sequence ID" value="GET00321.1"/>
    <property type="molecule type" value="Genomic_DNA"/>
</dbReference>
<dbReference type="InterPro" id="IPR002401">
    <property type="entry name" value="Cyt_P450_E_grp-I"/>
</dbReference>
<dbReference type="Pfam" id="PF00067">
    <property type="entry name" value="p450"/>
    <property type="match status" value="1"/>
</dbReference>
<keyword evidence="7" id="KW-1133">Transmembrane helix</keyword>
<dbReference type="Gene3D" id="1.10.630.10">
    <property type="entry name" value="Cytochrome P450"/>
    <property type="match status" value="1"/>
</dbReference>
<dbReference type="GO" id="GO:0004497">
    <property type="term" value="F:monooxygenase activity"/>
    <property type="evidence" value="ECO:0007669"/>
    <property type="project" value="UniProtKB-KW"/>
</dbReference>
<dbReference type="InterPro" id="IPR036396">
    <property type="entry name" value="Cyt_P450_sf"/>
</dbReference>
<keyword evidence="6" id="KW-0503">Monooxygenase</keyword>
<dbReference type="PANTHER" id="PTHR24305">
    <property type="entry name" value="CYTOCHROME P450"/>
    <property type="match status" value="1"/>
</dbReference>
<dbReference type="CDD" id="cd11069">
    <property type="entry name" value="CYP_FUM15-like"/>
    <property type="match status" value="1"/>
</dbReference>
<keyword evidence="4 5" id="KW-0408">Iron</keyword>
<evidence type="ECO:0000256" key="6">
    <source>
        <dbReference type="RuleBase" id="RU000461"/>
    </source>
</evidence>
<protein>
    <submittedName>
        <fullName evidence="8">Cytochrome P450</fullName>
    </submittedName>
</protein>
<dbReference type="PANTHER" id="PTHR24305:SF166">
    <property type="entry name" value="CYTOCHROME P450 12A4, MITOCHONDRIAL-RELATED"/>
    <property type="match status" value="1"/>
</dbReference>
<feature type="transmembrane region" description="Helical" evidence="7">
    <location>
        <begin position="6"/>
        <end position="25"/>
    </location>
</feature>
<name>A0A8H3M9G5_9GLOM</name>
<dbReference type="PROSITE" id="PS00086">
    <property type="entry name" value="CYTOCHROME_P450"/>
    <property type="match status" value="1"/>
</dbReference>
<proteinExistence type="inferred from homology"/>
<dbReference type="PRINTS" id="PR00463">
    <property type="entry name" value="EP450I"/>
</dbReference>
<keyword evidence="7" id="KW-0472">Membrane</keyword>
<keyword evidence="7" id="KW-0812">Transmembrane</keyword>
<comment type="cofactor">
    <cofactor evidence="1 5">
        <name>heme</name>
        <dbReference type="ChEBI" id="CHEBI:30413"/>
    </cofactor>
</comment>
<gene>
    <name evidence="8" type="ORF">RCL2_002678400</name>
</gene>
<keyword evidence="5 6" id="KW-0349">Heme</keyword>
<dbReference type="InterPro" id="IPR017972">
    <property type="entry name" value="Cyt_P450_CS"/>
</dbReference>
<evidence type="ECO:0000256" key="1">
    <source>
        <dbReference type="ARBA" id="ARBA00001971"/>
    </source>
</evidence>
<accession>A0A8H3M9G5</accession>
<dbReference type="PRINTS" id="PR00385">
    <property type="entry name" value="P450"/>
</dbReference>
<dbReference type="InterPro" id="IPR001128">
    <property type="entry name" value="Cyt_P450"/>
</dbReference>
<sequence length="501" mass="57015">MLDLTSLISFFILGAIGWVIYKVYIWPTYITPLKKIPGPSSEHLFYGNYKTLMKEEEPQIEWRKKYGDIIKYHEFFNQPALLISDTSIIQEITLSNTYDYIKPPNMTTEFIAFAGNGLAFSEGDIHKRQRKMMNPAFTYSNIKSMVPTFTRVASLLKNLIEDKINSGESNIAVAPYISNATLDTIGLVGFNYEFNSLSSQNELANAYSTIASSRISLRFIIGKLAGYFPSIRNIPIKINRDFKDACAVINRESWNMVKMKQKEAEFGELKGTDLLSVLININRKLPIEERMTDDELKNQIMTFLLAGHETTSITASWALYLLAQHPHVQDLLREELVKAFPDKLNFNPTFDEINSLEFLNCVVKEALRLYSPVTLIRRTNLKDKVFGNYLVPKNTPIMISLMALHKSPEIWGPTAAEFDPKRWLDPTLTKNISNISYLPFNTGARGCIGNKLALNELKVILGILVRNFVFQPIEGSHVERTSFTSSRPESDFKLTITKVES</sequence>
<organism evidence="8 9">
    <name type="scientific">Rhizophagus clarus</name>
    <dbReference type="NCBI Taxonomy" id="94130"/>
    <lineage>
        <taxon>Eukaryota</taxon>
        <taxon>Fungi</taxon>
        <taxon>Fungi incertae sedis</taxon>
        <taxon>Mucoromycota</taxon>
        <taxon>Glomeromycotina</taxon>
        <taxon>Glomeromycetes</taxon>
        <taxon>Glomerales</taxon>
        <taxon>Glomeraceae</taxon>
        <taxon>Rhizophagus</taxon>
    </lineage>
</organism>
<evidence type="ECO:0000256" key="7">
    <source>
        <dbReference type="SAM" id="Phobius"/>
    </source>
</evidence>
<dbReference type="Proteomes" id="UP000615446">
    <property type="component" value="Unassembled WGS sequence"/>
</dbReference>
<evidence type="ECO:0000313" key="8">
    <source>
        <dbReference type="EMBL" id="GET00321.1"/>
    </source>
</evidence>
<evidence type="ECO:0000256" key="2">
    <source>
        <dbReference type="ARBA" id="ARBA00010617"/>
    </source>
</evidence>
<feature type="binding site" description="axial binding residue" evidence="5">
    <location>
        <position position="447"/>
    </location>
    <ligand>
        <name>heme</name>
        <dbReference type="ChEBI" id="CHEBI:30413"/>
    </ligand>
    <ligandPart>
        <name>Fe</name>
        <dbReference type="ChEBI" id="CHEBI:18248"/>
    </ligandPart>
</feature>
<evidence type="ECO:0000256" key="5">
    <source>
        <dbReference type="PIRSR" id="PIRSR602401-1"/>
    </source>
</evidence>
<evidence type="ECO:0000313" key="9">
    <source>
        <dbReference type="Proteomes" id="UP000615446"/>
    </source>
</evidence>
<comment type="caution">
    <text evidence="8">The sequence shown here is derived from an EMBL/GenBank/DDBJ whole genome shotgun (WGS) entry which is preliminary data.</text>
</comment>
<keyword evidence="3 5" id="KW-0479">Metal-binding</keyword>
<dbReference type="SUPFAM" id="SSF48264">
    <property type="entry name" value="Cytochrome P450"/>
    <property type="match status" value="1"/>
</dbReference>
<dbReference type="GO" id="GO:0016705">
    <property type="term" value="F:oxidoreductase activity, acting on paired donors, with incorporation or reduction of molecular oxygen"/>
    <property type="evidence" value="ECO:0007669"/>
    <property type="project" value="InterPro"/>
</dbReference>
<evidence type="ECO:0000256" key="3">
    <source>
        <dbReference type="ARBA" id="ARBA00022723"/>
    </source>
</evidence>
<reference evidence="8" key="1">
    <citation type="submission" date="2019-10" db="EMBL/GenBank/DDBJ databases">
        <title>Conservation and host-specific expression of non-tandemly repeated heterogenous ribosome RNA gene in arbuscular mycorrhizal fungi.</title>
        <authorList>
            <person name="Maeda T."/>
            <person name="Kobayashi Y."/>
            <person name="Nakagawa T."/>
            <person name="Ezawa T."/>
            <person name="Yamaguchi K."/>
            <person name="Bino T."/>
            <person name="Nishimoto Y."/>
            <person name="Shigenobu S."/>
            <person name="Kawaguchi M."/>
        </authorList>
    </citation>
    <scope>NUCLEOTIDE SEQUENCE</scope>
    <source>
        <strain evidence="8">HR1</strain>
    </source>
</reference>
<dbReference type="GO" id="GO:0020037">
    <property type="term" value="F:heme binding"/>
    <property type="evidence" value="ECO:0007669"/>
    <property type="project" value="InterPro"/>
</dbReference>
<evidence type="ECO:0000256" key="4">
    <source>
        <dbReference type="ARBA" id="ARBA00023004"/>
    </source>
</evidence>
<dbReference type="OrthoDB" id="1470350at2759"/>
<comment type="similarity">
    <text evidence="2 6">Belongs to the cytochrome P450 family.</text>
</comment>
<dbReference type="GO" id="GO:0005506">
    <property type="term" value="F:iron ion binding"/>
    <property type="evidence" value="ECO:0007669"/>
    <property type="project" value="InterPro"/>
</dbReference>
<keyword evidence="6" id="KW-0560">Oxidoreductase</keyword>
<dbReference type="InterPro" id="IPR050121">
    <property type="entry name" value="Cytochrome_P450_monoxygenase"/>
</dbReference>